<dbReference type="WBParaSite" id="SBAD_0000894701-mRNA-1">
    <property type="protein sequence ID" value="SBAD_0000894701-mRNA-1"/>
    <property type="gene ID" value="SBAD_0000894701"/>
</dbReference>
<sequence length="29" mass="3082">MTGPSSCKRNCLVGGAARSTWFPNAIEAR</sequence>
<organism evidence="3">
    <name type="scientific">Soboliphyme baturini</name>
    <dbReference type="NCBI Taxonomy" id="241478"/>
    <lineage>
        <taxon>Eukaryota</taxon>
        <taxon>Metazoa</taxon>
        <taxon>Ecdysozoa</taxon>
        <taxon>Nematoda</taxon>
        <taxon>Enoplea</taxon>
        <taxon>Dorylaimia</taxon>
        <taxon>Dioctophymatida</taxon>
        <taxon>Dioctophymatoidea</taxon>
        <taxon>Soboliphymatidae</taxon>
        <taxon>Soboliphyme</taxon>
    </lineage>
</organism>
<name>A0A183IYD8_9BILA</name>
<evidence type="ECO:0000313" key="3">
    <source>
        <dbReference type="WBParaSite" id="SBAD_0000894701-mRNA-1"/>
    </source>
</evidence>
<dbReference type="EMBL" id="UZAM01011811">
    <property type="protein sequence ID" value="VDP18330.1"/>
    <property type="molecule type" value="Genomic_DNA"/>
</dbReference>
<evidence type="ECO:0000313" key="1">
    <source>
        <dbReference type="EMBL" id="VDP18330.1"/>
    </source>
</evidence>
<reference evidence="1 2" key="2">
    <citation type="submission" date="2018-11" db="EMBL/GenBank/DDBJ databases">
        <authorList>
            <consortium name="Pathogen Informatics"/>
        </authorList>
    </citation>
    <scope>NUCLEOTIDE SEQUENCE [LARGE SCALE GENOMIC DNA]</scope>
</reference>
<accession>A0A183IYD8</accession>
<evidence type="ECO:0000313" key="2">
    <source>
        <dbReference type="Proteomes" id="UP000270296"/>
    </source>
</evidence>
<proteinExistence type="predicted"/>
<protein>
    <submittedName>
        <fullName evidence="1 3">Uncharacterized protein</fullName>
    </submittedName>
</protein>
<dbReference type="Proteomes" id="UP000270296">
    <property type="component" value="Unassembled WGS sequence"/>
</dbReference>
<keyword evidence="2" id="KW-1185">Reference proteome</keyword>
<gene>
    <name evidence="1" type="ORF">SBAD_LOCUS8636</name>
</gene>
<reference evidence="3" key="1">
    <citation type="submission" date="2016-06" db="UniProtKB">
        <authorList>
            <consortium name="WormBaseParasite"/>
        </authorList>
    </citation>
    <scope>IDENTIFICATION</scope>
</reference>
<dbReference type="AlphaFoldDB" id="A0A183IYD8"/>